<comment type="caution">
    <text evidence="3">The sequence shown here is derived from an EMBL/GenBank/DDBJ whole genome shotgun (WGS) entry which is preliminary data.</text>
</comment>
<sequence>MMGPGFGAFGGCGLGGGFGMMFLGLIVIGVIIYLLVKGNQNGTTVRNVTATNSDALEIAKSRLAKGEITTEEFENIKKNLL</sequence>
<keyword evidence="1" id="KW-1133">Transmembrane helix</keyword>
<evidence type="ECO:0000256" key="1">
    <source>
        <dbReference type="SAM" id="Phobius"/>
    </source>
</evidence>
<evidence type="ECO:0000313" key="4">
    <source>
        <dbReference type="Proteomes" id="UP000070352"/>
    </source>
</evidence>
<evidence type="ECO:0000313" key="3">
    <source>
        <dbReference type="EMBL" id="KXG44973.1"/>
    </source>
</evidence>
<dbReference type="Proteomes" id="UP000070352">
    <property type="component" value="Unassembled WGS sequence"/>
</dbReference>
<dbReference type="Pfam" id="PF09851">
    <property type="entry name" value="SHOCT"/>
    <property type="match status" value="1"/>
</dbReference>
<dbReference type="InterPro" id="IPR018649">
    <property type="entry name" value="SHOCT"/>
</dbReference>
<feature type="transmembrane region" description="Helical" evidence="1">
    <location>
        <begin position="6"/>
        <end position="36"/>
    </location>
</feature>
<organism evidence="3 4">
    <name type="scientific">Tepidibacillus decaturensis</name>
    <dbReference type="NCBI Taxonomy" id="1413211"/>
    <lineage>
        <taxon>Bacteria</taxon>
        <taxon>Bacillati</taxon>
        <taxon>Bacillota</taxon>
        <taxon>Bacilli</taxon>
        <taxon>Bacillales</taxon>
        <taxon>Bacillaceae</taxon>
        <taxon>Tepidibacillus</taxon>
    </lineage>
</organism>
<gene>
    <name evidence="3" type="ORF">U473_01955</name>
</gene>
<accession>A0A135L812</accession>
<dbReference type="EMBL" id="LSKU01000001">
    <property type="protein sequence ID" value="KXG44973.1"/>
    <property type="molecule type" value="Genomic_DNA"/>
</dbReference>
<name>A0A135L812_9BACI</name>
<keyword evidence="1" id="KW-0812">Transmembrane</keyword>
<dbReference type="AlphaFoldDB" id="A0A135L812"/>
<reference evidence="3 4" key="1">
    <citation type="submission" date="2016-02" db="EMBL/GenBank/DDBJ databases">
        <title>Draft Genome for Tepidibacillus decaturensis nov. sp. Strain Z9, an Anaerobic, Moderately Thermophilic and Heterotrophic Bacterium from Deep Subsurface of the Illinois Basin, USA.</title>
        <authorList>
            <person name="Dong Y."/>
            <person name="Chang J.Y."/>
            <person name="Sanford R."/>
            <person name="Fouke B.W."/>
        </authorList>
    </citation>
    <scope>NUCLEOTIDE SEQUENCE [LARGE SCALE GENOMIC DNA]</scope>
    <source>
        <strain evidence="3 4">Z9</strain>
    </source>
</reference>
<keyword evidence="1" id="KW-0472">Membrane</keyword>
<dbReference type="STRING" id="1413211.U473_01955"/>
<protein>
    <recommendedName>
        <fullName evidence="2">SHOCT domain-containing protein</fullName>
    </recommendedName>
</protein>
<proteinExistence type="predicted"/>
<evidence type="ECO:0000259" key="2">
    <source>
        <dbReference type="Pfam" id="PF09851"/>
    </source>
</evidence>
<feature type="domain" description="SHOCT" evidence="2">
    <location>
        <begin position="54"/>
        <end position="81"/>
    </location>
</feature>
<keyword evidence="4" id="KW-1185">Reference proteome</keyword>